<dbReference type="SUPFAM" id="SSF57756">
    <property type="entry name" value="Retrovirus zinc finger-like domains"/>
    <property type="match status" value="1"/>
</dbReference>
<gene>
    <name evidence="2" type="ORF">ABMA28_005032</name>
</gene>
<reference evidence="2 3" key="1">
    <citation type="submission" date="2024-06" db="EMBL/GenBank/DDBJ databases">
        <title>A chromosome-level genome assembly of beet webworm, Loxostege sticticalis.</title>
        <authorList>
            <person name="Zhang Y."/>
        </authorList>
    </citation>
    <scope>NUCLEOTIDE SEQUENCE [LARGE SCALE GENOMIC DNA]</scope>
    <source>
        <strain evidence="2">AQ028</strain>
        <tissue evidence="2">Male pupae</tissue>
    </source>
</reference>
<dbReference type="InterPro" id="IPR036875">
    <property type="entry name" value="Znf_CCHC_sf"/>
</dbReference>
<feature type="compositionally biased region" description="Low complexity" evidence="1">
    <location>
        <begin position="29"/>
        <end position="45"/>
    </location>
</feature>
<dbReference type="PANTHER" id="PTHR33223:SF6">
    <property type="entry name" value="CCHC-TYPE DOMAIN-CONTAINING PROTEIN"/>
    <property type="match status" value="1"/>
</dbReference>
<evidence type="ECO:0000313" key="3">
    <source>
        <dbReference type="Proteomes" id="UP001549921"/>
    </source>
</evidence>
<comment type="caution">
    <text evidence="2">The sequence shown here is derived from an EMBL/GenBank/DDBJ whole genome shotgun (WGS) entry which is preliminary data.</text>
</comment>
<accession>A0ABD0SP06</accession>
<sequence>MPRPVSRSAKRRQTDYFDVDEDGCDTNVASSPRAERPAPAAAPASAPITASDLATMMTPLQQSQADMFERLLTGVLDARARSPPSVPAPASAMSSPVPVSVGGNFAACHARYSGAPSDSLDGFIDAIEAYKECANVSETNALRGLSMLLTNDAATWWQGVKPTITTWSSALECLRSAFGDRRPPHRIYKQLFSTSQQANEKTELFVSRARALLARLPAGDLTEKVELDMLYGLLSRHIRSRVRREEIDSYATLLKAAREIEDSLDVDADAAVEPRRHITSKPPPPATSQRQRQPPTTSVFPRARPGTAAVTSTPPARTTLESGAAAPLQRAPRVITSDKKRYCVYCKSPGHVRDECRKLAARNRESSPSAPAPVINCFAP</sequence>
<dbReference type="AlphaFoldDB" id="A0ABD0SP06"/>
<protein>
    <recommendedName>
        <fullName evidence="4">Gag protein</fullName>
    </recommendedName>
</protein>
<evidence type="ECO:0000313" key="2">
    <source>
        <dbReference type="EMBL" id="KAL0821580.1"/>
    </source>
</evidence>
<evidence type="ECO:0008006" key="4">
    <source>
        <dbReference type="Google" id="ProtNLM"/>
    </source>
</evidence>
<feature type="compositionally biased region" description="Polar residues" evidence="1">
    <location>
        <begin position="287"/>
        <end position="299"/>
    </location>
</feature>
<organism evidence="2 3">
    <name type="scientific">Loxostege sticticalis</name>
    <name type="common">Beet webworm moth</name>
    <dbReference type="NCBI Taxonomy" id="481309"/>
    <lineage>
        <taxon>Eukaryota</taxon>
        <taxon>Metazoa</taxon>
        <taxon>Ecdysozoa</taxon>
        <taxon>Arthropoda</taxon>
        <taxon>Hexapoda</taxon>
        <taxon>Insecta</taxon>
        <taxon>Pterygota</taxon>
        <taxon>Neoptera</taxon>
        <taxon>Endopterygota</taxon>
        <taxon>Lepidoptera</taxon>
        <taxon>Glossata</taxon>
        <taxon>Ditrysia</taxon>
        <taxon>Pyraloidea</taxon>
        <taxon>Crambidae</taxon>
        <taxon>Pyraustinae</taxon>
        <taxon>Loxostege</taxon>
    </lineage>
</organism>
<feature type="compositionally biased region" description="Polar residues" evidence="1">
    <location>
        <begin position="309"/>
        <end position="321"/>
    </location>
</feature>
<evidence type="ECO:0000256" key="1">
    <source>
        <dbReference type="SAM" id="MobiDB-lite"/>
    </source>
</evidence>
<feature type="region of interest" description="Disordered" evidence="1">
    <location>
        <begin position="1"/>
        <end position="45"/>
    </location>
</feature>
<feature type="region of interest" description="Disordered" evidence="1">
    <location>
        <begin position="274"/>
        <end position="332"/>
    </location>
</feature>
<dbReference type="EMBL" id="JBEDNZ010000017">
    <property type="protein sequence ID" value="KAL0821580.1"/>
    <property type="molecule type" value="Genomic_DNA"/>
</dbReference>
<proteinExistence type="predicted"/>
<dbReference type="Proteomes" id="UP001549921">
    <property type="component" value="Unassembled WGS sequence"/>
</dbReference>
<dbReference type="PANTHER" id="PTHR33223">
    <property type="entry name" value="CCHC-TYPE DOMAIN-CONTAINING PROTEIN"/>
    <property type="match status" value="1"/>
</dbReference>
<name>A0ABD0SP06_LOXSC</name>